<dbReference type="Gene3D" id="3.10.10.10">
    <property type="entry name" value="HIV Type 1 Reverse Transcriptase, subunit A, domain 1"/>
    <property type="match status" value="1"/>
</dbReference>
<accession>A0A6V7PYT8</accession>
<dbReference type="InterPro" id="IPR000477">
    <property type="entry name" value="RT_dom"/>
</dbReference>
<gene>
    <name evidence="4" type="ORF">CB5_LOCUS19124</name>
</gene>
<reference evidence="4" key="1">
    <citation type="submission" date="2020-07" db="EMBL/GenBank/DDBJ databases">
        <authorList>
            <person name="Lin J."/>
        </authorList>
    </citation>
    <scope>NUCLEOTIDE SEQUENCE</scope>
</reference>
<keyword evidence="2" id="KW-0812">Transmembrane</keyword>
<evidence type="ECO:0000256" key="1">
    <source>
        <dbReference type="SAM" id="MobiDB-lite"/>
    </source>
</evidence>
<evidence type="ECO:0000313" key="4">
    <source>
        <dbReference type="EMBL" id="CAD1835913.1"/>
    </source>
</evidence>
<name>A0A6V7PYT8_ANACO</name>
<feature type="region of interest" description="Disordered" evidence="1">
    <location>
        <begin position="1"/>
        <end position="22"/>
    </location>
</feature>
<dbReference type="InterPro" id="IPR053134">
    <property type="entry name" value="RNA-dir_DNA_polymerase"/>
</dbReference>
<dbReference type="PANTHER" id="PTHR24559:SF444">
    <property type="entry name" value="REVERSE TRANSCRIPTASE DOMAIN-CONTAINING PROTEIN"/>
    <property type="match status" value="1"/>
</dbReference>
<dbReference type="InterPro" id="IPR043502">
    <property type="entry name" value="DNA/RNA_pol_sf"/>
</dbReference>
<dbReference type="AlphaFoldDB" id="A0A6V7PYT8"/>
<sequence>MQLMQRREKRAPPSSSSSYPRTNFSAKNVRTVLRIFNTSYPLTSLHGFRPGRGFLVASFHTALVPSFTFFSPVGISLRQEQLGKKFCHSWTLGYNHIFISKEDEAKTAFRCPGAVGQTNGLFCWQVMPFGLNKARVTYQRAMNLIFHYFIVNIVEVVYIYDVVVQSFPVEGHLSDLKTVFERENTA</sequence>
<dbReference type="PANTHER" id="PTHR24559">
    <property type="entry name" value="TRANSPOSON TY3-I GAG-POL POLYPROTEIN"/>
    <property type="match status" value="1"/>
</dbReference>
<protein>
    <recommendedName>
        <fullName evidence="3">Reverse transcriptase domain-containing protein</fullName>
    </recommendedName>
</protein>
<dbReference type="SUPFAM" id="SSF56672">
    <property type="entry name" value="DNA/RNA polymerases"/>
    <property type="match status" value="1"/>
</dbReference>
<feature type="transmembrane region" description="Helical" evidence="2">
    <location>
        <begin position="141"/>
        <end position="160"/>
    </location>
</feature>
<proteinExistence type="predicted"/>
<feature type="domain" description="Reverse transcriptase" evidence="3">
    <location>
        <begin position="93"/>
        <end position="182"/>
    </location>
</feature>
<dbReference type="InterPro" id="IPR043128">
    <property type="entry name" value="Rev_trsase/Diguanyl_cyclase"/>
</dbReference>
<organism evidence="4">
    <name type="scientific">Ananas comosus var. bracteatus</name>
    <name type="common">red pineapple</name>
    <dbReference type="NCBI Taxonomy" id="296719"/>
    <lineage>
        <taxon>Eukaryota</taxon>
        <taxon>Viridiplantae</taxon>
        <taxon>Streptophyta</taxon>
        <taxon>Embryophyta</taxon>
        <taxon>Tracheophyta</taxon>
        <taxon>Spermatophyta</taxon>
        <taxon>Magnoliopsida</taxon>
        <taxon>Liliopsida</taxon>
        <taxon>Poales</taxon>
        <taxon>Bromeliaceae</taxon>
        <taxon>Bromelioideae</taxon>
        <taxon>Ananas</taxon>
    </lineage>
</organism>
<evidence type="ECO:0000256" key="2">
    <source>
        <dbReference type="SAM" id="Phobius"/>
    </source>
</evidence>
<keyword evidence="2" id="KW-0472">Membrane</keyword>
<evidence type="ECO:0000259" key="3">
    <source>
        <dbReference type="Pfam" id="PF00078"/>
    </source>
</evidence>
<keyword evidence="2" id="KW-1133">Transmembrane helix</keyword>
<dbReference type="Gene3D" id="3.30.70.270">
    <property type="match status" value="1"/>
</dbReference>
<dbReference type="EMBL" id="LR862153">
    <property type="protein sequence ID" value="CAD1835913.1"/>
    <property type="molecule type" value="Genomic_DNA"/>
</dbReference>
<dbReference type="Pfam" id="PF00078">
    <property type="entry name" value="RVT_1"/>
    <property type="match status" value="1"/>
</dbReference>